<dbReference type="InterPro" id="IPR001206">
    <property type="entry name" value="Diacylglycerol_kinase_cat_dom"/>
</dbReference>
<organism evidence="3 4">
    <name type="scientific">Pocillopora meandrina</name>
    <dbReference type="NCBI Taxonomy" id="46732"/>
    <lineage>
        <taxon>Eukaryota</taxon>
        <taxon>Metazoa</taxon>
        <taxon>Cnidaria</taxon>
        <taxon>Anthozoa</taxon>
        <taxon>Hexacorallia</taxon>
        <taxon>Scleractinia</taxon>
        <taxon>Astrocoeniina</taxon>
        <taxon>Pocilloporidae</taxon>
        <taxon>Pocillopora</taxon>
    </lineage>
</organism>
<dbReference type="GO" id="GO:0016020">
    <property type="term" value="C:membrane"/>
    <property type="evidence" value="ECO:0007669"/>
    <property type="project" value="GOC"/>
</dbReference>
<dbReference type="PANTHER" id="PTHR12358:SF111">
    <property type="entry name" value="CERAMIDE KINASE, ISOFORM A"/>
    <property type="match status" value="1"/>
</dbReference>
<dbReference type="PROSITE" id="PS50146">
    <property type="entry name" value="DAGK"/>
    <property type="match status" value="1"/>
</dbReference>
<dbReference type="InterPro" id="IPR050187">
    <property type="entry name" value="Lipid_Phosphate_FormReg"/>
</dbReference>
<name>A0AAU9X591_9CNID</name>
<dbReference type="InterPro" id="IPR016064">
    <property type="entry name" value="NAD/diacylglycerol_kinase_sf"/>
</dbReference>
<dbReference type="SMART" id="SM00046">
    <property type="entry name" value="DAGKc"/>
    <property type="match status" value="1"/>
</dbReference>
<dbReference type="Pfam" id="PF19280">
    <property type="entry name" value="CERK_C"/>
    <property type="match status" value="1"/>
</dbReference>
<dbReference type="Proteomes" id="UP001159428">
    <property type="component" value="Unassembled WGS sequence"/>
</dbReference>
<evidence type="ECO:0000256" key="1">
    <source>
        <dbReference type="SAM" id="MobiDB-lite"/>
    </source>
</evidence>
<evidence type="ECO:0000313" key="3">
    <source>
        <dbReference type="EMBL" id="CAH3136707.1"/>
    </source>
</evidence>
<comment type="caution">
    <text evidence="3">The sequence shown here is derived from an EMBL/GenBank/DDBJ whole genome shotgun (WGS) entry which is preliminary data.</text>
</comment>
<accession>A0AAU9X591</accession>
<dbReference type="Gene3D" id="2.60.200.40">
    <property type="match status" value="1"/>
</dbReference>
<evidence type="ECO:0000259" key="2">
    <source>
        <dbReference type="PROSITE" id="PS50146"/>
    </source>
</evidence>
<dbReference type="InterPro" id="IPR017438">
    <property type="entry name" value="ATP-NAD_kinase_N"/>
</dbReference>
<feature type="domain" description="DAGKc" evidence="2">
    <location>
        <begin position="125"/>
        <end position="275"/>
    </location>
</feature>
<dbReference type="Gene3D" id="3.40.50.10330">
    <property type="entry name" value="Probable inorganic polyphosphate/atp-NAD kinase, domain 1"/>
    <property type="match status" value="1"/>
</dbReference>
<reference evidence="3 4" key="1">
    <citation type="submission" date="2022-05" db="EMBL/GenBank/DDBJ databases">
        <authorList>
            <consortium name="Genoscope - CEA"/>
            <person name="William W."/>
        </authorList>
    </citation>
    <scope>NUCLEOTIDE SEQUENCE [LARGE SCALE GENOMIC DNA]</scope>
</reference>
<dbReference type="PANTHER" id="PTHR12358">
    <property type="entry name" value="SPHINGOSINE KINASE"/>
    <property type="match status" value="1"/>
</dbReference>
<keyword evidence="4" id="KW-1185">Reference proteome</keyword>
<dbReference type="InterPro" id="IPR057465">
    <property type="entry name" value="CERK_PH"/>
</dbReference>
<dbReference type="SUPFAM" id="SSF111331">
    <property type="entry name" value="NAD kinase/diacylglycerol kinase-like"/>
    <property type="match status" value="1"/>
</dbReference>
<dbReference type="Pfam" id="PF25382">
    <property type="entry name" value="PH_CERK"/>
    <property type="match status" value="1"/>
</dbReference>
<feature type="compositionally biased region" description="Acidic residues" evidence="1">
    <location>
        <begin position="459"/>
        <end position="480"/>
    </location>
</feature>
<feature type="region of interest" description="Disordered" evidence="1">
    <location>
        <begin position="459"/>
        <end position="489"/>
    </location>
</feature>
<dbReference type="EMBL" id="CALNXJ010000030">
    <property type="protein sequence ID" value="CAH3136707.1"/>
    <property type="molecule type" value="Genomic_DNA"/>
</dbReference>
<proteinExistence type="predicted"/>
<sequence length="542" mass="60677">MADGCVLLRSVLDVDGKSFDVILSGTSISWGHVGIEESGLGNAFFKKTLPLPEVFAVVPHKIKTVQSTEGEIELASFKSSSFCVYAVKRTRKHKWREKVFVFDCHDECLCEEWVDSIQSILSGFNRPKRLLVFINPIGGRKLGRKIYTEQVQPLFELANIKVDLIVTQRANHAKDYLLKEGLEKIDGVISVGGDGMFHEVLNGLLIRAQQDAMLDSTSHNFQPVPLNIPIGIIPAGSTDAIAFCTTGNNDPITSALHIILGDLQPLDVCSVKRKNEILRYSVVMAAYGFFGDVMQDSEKLRWMGPKRYDFSGFKKFMTNRGYDGAVSFLPAQNTEHAPRDRTRCRSGCNVCSDFSDSEKKNCAVDYDSAFSQGWRSIKGRFISVIGANISCACAKSPEGLSPSAHLADGCLDLILVRHTSRLQYLRHMIRISSRADQFNFDFVEIHRVREFYFRPLCEDSEPGDENDGSEETGTRDDDEERLAAKTSSVTPRPRARSVWNVDGELVTHSAIHVKVHRHLIRLFARGIEECDDTPSCTVCRRR</sequence>
<dbReference type="Pfam" id="PF00781">
    <property type="entry name" value="DAGK_cat"/>
    <property type="match status" value="1"/>
</dbReference>
<dbReference type="InterPro" id="IPR045363">
    <property type="entry name" value="CERK_C"/>
</dbReference>
<dbReference type="AlphaFoldDB" id="A0AAU9X591"/>
<protein>
    <recommendedName>
        <fullName evidence="2">DAGKc domain-containing protein</fullName>
    </recommendedName>
</protein>
<dbReference type="GO" id="GO:0006672">
    <property type="term" value="P:ceramide metabolic process"/>
    <property type="evidence" value="ECO:0007669"/>
    <property type="project" value="TreeGrafter"/>
</dbReference>
<evidence type="ECO:0000313" key="4">
    <source>
        <dbReference type="Proteomes" id="UP001159428"/>
    </source>
</evidence>
<gene>
    <name evidence="3" type="ORF">PMEA_00017508</name>
</gene>
<dbReference type="GO" id="GO:0001729">
    <property type="term" value="F:ceramide kinase activity"/>
    <property type="evidence" value="ECO:0007669"/>
    <property type="project" value="TreeGrafter"/>
</dbReference>